<dbReference type="InterPro" id="IPR001590">
    <property type="entry name" value="Peptidase_M12B"/>
</dbReference>
<feature type="domain" description="Peptidase M12B" evidence="1">
    <location>
        <begin position="4"/>
        <end position="94"/>
    </location>
</feature>
<dbReference type="GO" id="GO:0004222">
    <property type="term" value="F:metalloendopeptidase activity"/>
    <property type="evidence" value="ECO:0007669"/>
    <property type="project" value="InterPro"/>
</dbReference>
<keyword evidence="2" id="KW-0482">Metalloprotease</keyword>
<dbReference type="SUPFAM" id="SSF55486">
    <property type="entry name" value="Metalloproteases ('zincins'), catalytic domain"/>
    <property type="match status" value="1"/>
</dbReference>
<dbReference type="EMBL" id="DQ886823">
    <property type="protein sequence ID" value="ABI52740.1"/>
    <property type="molecule type" value="mRNA"/>
</dbReference>
<dbReference type="GO" id="GO:0006508">
    <property type="term" value="P:proteolysis"/>
    <property type="evidence" value="ECO:0007669"/>
    <property type="project" value="UniProtKB-KW"/>
</dbReference>
<feature type="non-terminal residue" evidence="2">
    <location>
        <position position="1"/>
    </location>
</feature>
<protein>
    <submittedName>
        <fullName evidence="2">Metalloprotease</fullName>
    </submittedName>
</protein>
<dbReference type="Pfam" id="PF01421">
    <property type="entry name" value="Reprolysin"/>
    <property type="match status" value="1"/>
</dbReference>
<keyword evidence="2" id="KW-0378">Hydrolase</keyword>
<evidence type="ECO:0000313" key="2">
    <source>
        <dbReference type="EMBL" id="ABI52740.1"/>
    </source>
</evidence>
<dbReference type="Gene3D" id="3.40.390.10">
    <property type="entry name" value="Collagenase (Catalytic Domain)"/>
    <property type="match status" value="1"/>
</dbReference>
<reference evidence="2" key="1">
    <citation type="journal article" date="2008" name="Insect Biochem. Mol. Biol.">
        <title>Comparative sialomics between hard and soft ticks: implications for the evolution of blood-feeding behavior.</title>
        <authorList>
            <person name="Mans B.J."/>
            <person name="Andersen J.F."/>
            <person name="Francischetti I.M."/>
            <person name="Valenzuela J.G."/>
            <person name="Schwan T.G."/>
            <person name="Pham V.M."/>
            <person name="Garfield M.K."/>
            <person name="Hammer C.H."/>
            <person name="Ribeiro J.M."/>
        </authorList>
    </citation>
    <scope>NUCLEOTIDE SEQUENCE</scope>
    <source>
        <strain evidence="2">AM-277</strain>
        <tissue evidence="2">Adult salivary gland</tissue>
    </source>
</reference>
<organism evidence="2">
    <name type="scientific">Argas monolakensis</name>
    <name type="common">Mono lake bird tick</name>
    <dbReference type="NCBI Taxonomy" id="34602"/>
    <lineage>
        <taxon>Eukaryota</taxon>
        <taxon>Metazoa</taxon>
        <taxon>Ecdysozoa</taxon>
        <taxon>Arthropoda</taxon>
        <taxon>Chelicerata</taxon>
        <taxon>Arachnida</taxon>
        <taxon>Acari</taxon>
        <taxon>Parasitiformes</taxon>
        <taxon>Ixodida</taxon>
        <taxon>Ixodoidea</taxon>
        <taxon>Argasidae</taxon>
        <taxon>Argasinae</taxon>
        <taxon>Argas</taxon>
    </lineage>
</organism>
<accession>Q09JM3</accession>
<keyword evidence="2" id="KW-0645">Protease</keyword>
<dbReference type="InterPro" id="IPR024079">
    <property type="entry name" value="MetalloPept_cat_dom_sf"/>
</dbReference>
<dbReference type="AlphaFoldDB" id="Q09JM3"/>
<name>Q09JM3_ARGMO</name>
<sequence>TFRDGITHPRHLCSKGPVYGVVEGNSSLNKTVFTLTRFFGKLLGAEYDGQGASASCAAHWGYIMSNYSETHTPTGYYFTPCSVKQIKHNIEKLKRKHPDCFRRTSKGKRG</sequence>
<proteinExistence type="evidence at transcript level"/>
<evidence type="ECO:0000259" key="1">
    <source>
        <dbReference type="Pfam" id="PF01421"/>
    </source>
</evidence>